<accession>A0A829HBH8</accession>
<dbReference type="Gene3D" id="3.10.450.50">
    <property type="match status" value="1"/>
</dbReference>
<dbReference type="InterPro" id="IPR032710">
    <property type="entry name" value="NTF2-like_dom_sf"/>
</dbReference>
<protein>
    <recommendedName>
        <fullName evidence="3">SnoaL-like domain-containing protein</fullName>
    </recommendedName>
</protein>
<sequence length="188" mass="21420">MTFLRSVTVSTLALLSLVSCKSIPSYSTDFDKANKQISGIILNDQQAQLVGQRFVAAFNTMGTIDFVQNTSRLYADHLYINDTLSQFSTKNELIKHFEGMNKRVSNVTVKLMSATHTDDSAYIHWHMVYDFKMFGRIKTMSSYGISQIKINNKGLIIFQQDYWDPANGLYRSLPYVGNAYSLLLPFKK</sequence>
<dbReference type="EMBL" id="ATGG01000061">
    <property type="protein sequence ID" value="EPF69520.1"/>
    <property type="molecule type" value="Genomic_DNA"/>
</dbReference>
<comment type="caution">
    <text evidence="1">The sequence shown here is derived from an EMBL/GenBank/DDBJ whole genome shotgun (WGS) entry which is preliminary data.</text>
</comment>
<evidence type="ECO:0000313" key="1">
    <source>
        <dbReference type="EMBL" id="EPF69520.1"/>
    </source>
</evidence>
<gene>
    <name evidence="1" type="ORF">F957_04091</name>
</gene>
<keyword evidence="2" id="KW-1185">Reference proteome</keyword>
<name>A0A829HBH8_9GAMM</name>
<dbReference type="AlphaFoldDB" id="A0A829HBH8"/>
<dbReference type="PROSITE" id="PS51257">
    <property type="entry name" value="PROKAR_LIPOPROTEIN"/>
    <property type="match status" value="1"/>
</dbReference>
<reference evidence="1 2" key="1">
    <citation type="submission" date="2013-06" db="EMBL/GenBank/DDBJ databases">
        <title>The Genome Sequence of Acinetobacter gyllenbergii CIP 110306.</title>
        <authorList>
            <consortium name="The Broad Institute Genome Sequencing Platform"/>
            <consortium name="The Broad Institute Genome Sequencing Center for Infectious Disease"/>
            <person name="Cerqueira G."/>
            <person name="Feldgarden M."/>
            <person name="Courvalin P."/>
            <person name="Perichon B."/>
            <person name="Grillot-Courvalin C."/>
            <person name="Clermont D."/>
            <person name="Rocha E."/>
            <person name="Yoon E.-J."/>
            <person name="Nemec A."/>
            <person name="Young S.K."/>
            <person name="Zeng Q."/>
            <person name="Gargeya S."/>
            <person name="Fitzgerald M."/>
            <person name="Abouelleil A."/>
            <person name="Alvarado L."/>
            <person name="Berlin A.M."/>
            <person name="Chapman S.B."/>
            <person name="Dewar J."/>
            <person name="Goldberg J."/>
            <person name="Griggs A."/>
            <person name="Gujja S."/>
            <person name="Hansen M."/>
            <person name="Howarth C."/>
            <person name="Imamovic A."/>
            <person name="Larimer J."/>
            <person name="McCowan C."/>
            <person name="Murphy C."/>
            <person name="Pearson M."/>
            <person name="Priest M."/>
            <person name="Roberts A."/>
            <person name="Saif S."/>
            <person name="Shea T."/>
            <person name="Sykes S."/>
            <person name="Wortman J."/>
            <person name="Nusbaum C."/>
            <person name="Birren B."/>
        </authorList>
    </citation>
    <scope>NUCLEOTIDE SEQUENCE [LARGE SCALE GENOMIC DNA]</scope>
    <source>
        <strain evidence="1 2">CIP 110306</strain>
    </source>
</reference>
<proteinExistence type="predicted"/>
<evidence type="ECO:0000313" key="2">
    <source>
        <dbReference type="Proteomes" id="UP000014523"/>
    </source>
</evidence>
<dbReference type="RefSeq" id="WP_016541915.1">
    <property type="nucleotide sequence ID" value="NZ_ASQH01000012.1"/>
</dbReference>
<dbReference type="SUPFAM" id="SSF54427">
    <property type="entry name" value="NTF2-like"/>
    <property type="match status" value="1"/>
</dbReference>
<dbReference type="Proteomes" id="UP000014523">
    <property type="component" value="Unassembled WGS sequence"/>
</dbReference>
<evidence type="ECO:0008006" key="3">
    <source>
        <dbReference type="Google" id="ProtNLM"/>
    </source>
</evidence>
<organism evidence="1 2">
    <name type="scientific">Acinetobacter gyllenbergii CIP 110306 = MTCC 11365</name>
    <dbReference type="NCBI Taxonomy" id="1217657"/>
    <lineage>
        <taxon>Bacteria</taxon>
        <taxon>Pseudomonadati</taxon>
        <taxon>Pseudomonadota</taxon>
        <taxon>Gammaproteobacteria</taxon>
        <taxon>Moraxellales</taxon>
        <taxon>Moraxellaceae</taxon>
        <taxon>Acinetobacter</taxon>
    </lineage>
</organism>